<sequence length="414" mass="46178">MSLWTMFSVIDCCFLLIIGGKFQDRIVIWDESNDLFRDVNAHMEVNQGDNVIFICDRYGHGAPRLFWTLDATAFHFCRLDNSSRVIKLLDCQDYEASPEFILKVAHFSEIGFTPTFRPGITVYFVSQPELCLTKSLRLSVDLISEEQKSDNVENFKAGSKVATHVENNTTELMTQLSVYSSTSSNGDQTPWYRYRFLLIPGTLGILTLAGIMGAICVICRPKRTAPSCYCCCVCKTIPSANKSRRKNNSHRSNFTNSKNEVPAATNLRPSESLCLSPSPQPHQWRLGIGGVPQHLFTTSIPSQAHSYATVKPRIQNGNLNGEPRISGNIPKYALKVLPENYKKPAHLLYNMSVEGTSGSDKSVSTDVTKDTCYYTCTPNIHSANKMRNIESDSVILISKAAFWSESGNVLNITV</sequence>
<organism evidence="5 6">
    <name type="scientific">Opisthorchis felineus</name>
    <dbReference type="NCBI Taxonomy" id="147828"/>
    <lineage>
        <taxon>Eukaryota</taxon>
        <taxon>Metazoa</taxon>
        <taxon>Spiralia</taxon>
        <taxon>Lophotrochozoa</taxon>
        <taxon>Platyhelminthes</taxon>
        <taxon>Trematoda</taxon>
        <taxon>Digenea</taxon>
        <taxon>Opisthorchiida</taxon>
        <taxon>Opisthorchiata</taxon>
        <taxon>Opisthorchiidae</taxon>
        <taxon>Opisthorchis</taxon>
    </lineage>
</organism>
<feature type="compositionally biased region" description="Polar residues" evidence="1">
    <location>
        <begin position="250"/>
        <end position="259"/>
    </location>
</feature>
<gene>
    <name evidence="5" type="ORF">CRM22_010525</name>
</gene>
<dbReference type="GO" id="GO:0016020">
    <property type="term" value="C:membrane"/>
    <property type="evidence" value="ECO:0007669"/>
    <property type="project" value="InterPro"/>
</dbReference>
<dbReference type="Proteomes" id="UP000308267">
    <property type="component" value="Unassembled WGS sequence"/>
</dbReference>
<keyword evidence="3" id="KW-0732">Signal</keyword>
<dbReference type="InterPro" id="IPR001799">
    <property type="entry name" value="Ephrin_RBD"/>
</dbReference>
<evidence type="ECO:0000259" key="4">
    <source>
        <dbReference type="Pfam" id="PF00812"/>
    </source>
</evidence>
<protein>
    <recommendedName>
        <fullName evidence="4">Ephrin RBD domain-containing protein</fullName>
    </recommendedName>
</protein>
<keyword evidence="2" id="KW-0812">Transmembrane</keyword>
<feature type="transmembrane region" description="Helical" evidence="2">
    <location>
        <begin position="196"/>
        <end position="215"/>
    </location>
</feature>
<dbReference type="EMBL" id="SJOL01009883">
    <property type="protein sequence ID" value="TGZ55051.1"/>
    <property type="molecule type" value="Genomic_DNA"/>
</dbReference>
<reference evidence="5 6" key="1">
    <citation type="journal article" date="2019" name="BMC Genomics">
        <title>New insights from Opisthorchis felineus genome: update on genomics of the epidemiologically important liver flukes.</title>
        <authorList>
            <person name="Ershov N.I."/>
            <person name="Mordvinov V.A."/>
            <person name="Prokhortchouk E.B."/>
            <person name="Pakharukova M.Y."/>
            <person name="Gunbin K.V."/>
            <person name="Ustyantsev K."/>
            <person name="Genaev M.A."/>
            <person name="Blinov A.G."/>
            <person name="Mazur A."/>
            <person name="Boulygina E."/>
            <person name="Tsygankova S."/>
            <person name="Khrameeva E."/>
            <person name="Chekanov N."/>
            <person name="Fan G."/>
            <person name="Xiao A."/>
            <person name="Zhang H."/>
            <person name="Xu X."/>
            <person name="Yang H."/>
            <person name="Solovyev V."/>
            <person name="Lee S.M."/>
            <person name="Liu X."/>
            <person name="Afonnikov D.A."/>
            <person name="Skryabin K.G."/>
        </authorList>
    </citation>
    <scope>NUCLEOTIDE SEQUENCE [LARGE SCALE GENOMIC DNA]</scope>
    <source>
        <strain evidence="5">AK-0245</strain>
        <tissue evidence="5">Whole organism</tissue>
    </source>
</reference>
<comment type="caution">
    <text evidence="5">The sequence shown here is derived from an EMBL/GenBank/DDBJ whole genome shotgun (WGS) entry which is preliminary data.</text>
</comment>
<evidence type="ECO:0000256" key="3">
    <source>
        <dbReference type="SAM" id="SignalP"/>
    </source>
</evidence>
<dbReference type="OrthoDB" id="6231765at2759"/>
<feature type="domain" description="Ephrin RBD" evidence="4">
    <location>
        <begin position="25"/>
        <end position="140"/>
    </location>
</feature>
<evidence type="ECO:0000313" key="5">
    <source>
        <dbReference type="EMBL" id="TGZ55051.1"/>
    </source>
</evidence>
<keyword evidence="2" id="KW-0472">Membrane</keyword>
<name>A0A4S2KYB9_OPIFE</name>
<feature type="chain" id="PRO_5020256483" description="Ephrin RBD domain-containing protein" evidence="3">
    <location>
        <begin position="20"/>
        <end position="414"/>
    </location>
</feature>
<evidence type="ECO:0000256" key="2">
    <source>
        <dbReference type="SAM" id="Phobius"/>
    </source>
</evidence>
<evidence type="ECO:0000256" key="1">
    <source>
        <dbReference type="SAM" id="MobiDB-lite"/>
    </source>
</evidence>
<accession>A0A4S2KYB9</accession>
<evidence type="ECO:0000313" key="6">
    <source>
        <dbReference type="Proteomes" id="UP000308267"/>
    </source>
</evidence>
<proteinExistence type="predicted"/>
<dbReference type="SUPFAM" id="SSF49503">
    <property type="entry name" value="Cupredoxins"/>
    <property type="match status" value="1"/>
</dbReference>
<dbReference type="Pfam" id="PF00812">
    <property type="entry name" value="Ephrin"/>
    <property type="match status" value="1"/>
</dbReference>
<feature type="signal peptide" evidence="3">
    <location>
        <begin position="1"/>
        <end position="19"/>
    </location>
</feature>
<keyword evidence="2" id="KW-1133">Transmembrane helix</keyword>
<feature type="region of interest" description="Disordered" evidence="1">
    <location>
        <begin position="241"/>
        <end position="262"/>
    </location>
</feature>
<dbReference type="Gene3D" id="2.60.40.420">
    <property type="entry name" value="Cupredoxins - blue copper proteins"/>
    <property type="match status" value="1"/>
</dbReference>
<dbReference type="InterPro" id="IPR008972">
    <property type="entry name" value="Cupredoxin"/>
</dbReference>
<dbReference type="AlphaFoldDB" id="A0A4S2KYB9"/>
<keyword evidence="6" id="KW-1185">Reference proteome</keyword>